<evidence type="ECO:0000313" key="7">
    <source>
        <dbReference type="EMBL" id="ADN17452.1"/>
    </source>
</evidence>
<dbReference type="SUPFAM" id="SSF53756">
    <property type="entry name" value="UDP-Glycosyltransferase/glycogen phosphorylase"/>
    <property type="match status" value="1"/>
</dbReference>
<dbReference type="Gene3D" id="3.40.50.2000">
    <property type="entry name" value="Glycogen Phosphorylase B"/>
    <property type="match status" value="1"/>
</dbReference>
<dbReference type="STRING" id="497965.Cyan7822_5581"/>
<proteinExistence type="inferred from homology"/>
<dbReference type="Pfam" id="PF06925">
    <property type="entry name" value="MGDG_synth"/>
    <property type="match status" value="1"/>
</dbReference>
<evidence type="ECO:0000313" key="8">
    <source>
        <dbReference type="Proteomes" id="UP000008206"/>
    </source>
</evidence>
<keyword evidence="8" id="KW-1185">Reference proteome</keyword>
<dbReference type="InterPro" id="IPR009695">
    <property type="entry name" value="Diacylglyc_glucosyltr_N"/>
</dbReference>
<evidence type="ECO:0000256" key="3">
    <source>
        <dbReference type="ARBA" id="ARBA00022676"/>
    </source>
</evidence>
<accession>E0UB96</accession>
<organism evidence="7 8">
    <name type="scientific">Gloeothece verrucosa (strain PCC 7822)</name>
    <name type="common">Cyanothece sp. (strain PCC 7822)</name>
    <dbReference type="NCBI Taxonomy" id="497965"/>
    <lineage>
        <taxon>Bacteria</taxon>
        <taxon>Bacillati</taxon>
        <taxon>Cyanobacteriota</taxon>
        <taxon>Cyanophyceae</taxon>
        <taxon>Oscillatoriophycideae</taxon>
        <taxon>Chroococcales</taxon>
        <taxon>Aphanothecaceae</taxon>
        <taxon>Gloeothece</taxon>
        <taxon>Gloeothece verrucosa</taxon>
    </lineage>
</organism>
<dbReference type="EMBL" id="CP002198">
    <property type="protein sequence ID" value="ADN17452.1"/>
    <property type="molecule type" value="Genomic_DNA"/>
</dbReference>
<evidence type="ECO:0000259" key="6">
    <source>
        <dbReference type="Pfam" id="PF06925"/>
    </source>
</evidence>
<dbReference type="PANTHER" id="PTHR43025">
    <property type="entry name" value="MONOGALACTOSYLDIACYLGLYCEROL SYNTHASE"/>
    <property type="match status" value="1"/>
</dbReference>
<dbReference type="RefSeq" id="WP_013325489.1">
    <property type="nucleotide sequence ID" value="NC_014501.1"/>
</dbReference>
<keyword evidence="4" id="KW-0808">Transferase</keyword>
<evidence type="ECO:0000256" key="1">
    <source>
        <dbReference type="ARBA" id="ARBA00004370"/>
    </source>
</evidence>
<sequence>MTKILILYSSLGDGHLNAAKALYEAFSQNPEVEVRIEDALDYASALYRNTIIQLYKQLSEKVPLLYRAYYEGTDTTDLETSLDDNLSVAKLERLFFNKLEQLVIEFAPDAIVSVQQIPGRLIQLVEEKNQLAIPHYVVITDVIAHSSWLNYGINAYFIPSQLTANVLIQRGADPSLFQVTGIPVKLEIIKPKTQAEVRLKHNLPLNTPVVTVFGGGLNSKRVRTMVSELLSLLSEAMIIVAAGRNETLLEVLEDLEETEQVQLRKLGLIDYVDDLIVASDLIITKAGGLITSEILARNTPMIIVDPIPGQEEQNADVITIAGAGIQLRLIEMVGPAVEYLLKDRERLAQMRQVAEKVGQPRAALNIAEYILNNIVSQTVSEVSLINVETVQNSELSIQT</sequence>
<dbReference type="eggNOG" id="COG0707">
    <property type="taxonomic scope" value="Bacteria"/>
</dbReference>
<dbReference type="InterPro" id="IPR050519">
    <property type="entry name" value="Glycosyltransf_28_UgtP"/>
</dbReference>
<dbReference type="AlphaFoldDB" id="E0UB96"/>
<feature type="domain" description="Glycosyl transferase family 28 C-terminal" evidence="5">
    <location>
        <begin position="209"/>
        <end position="353"/>
    </location>
</feature>
<dbReference type="Pfam" id="PF04101">
    <property type="entry name" value="Glyco_tran_28_C"/>
    <property type="match status" value="1"/>
</dbReference>
<evidence type="ECO:0000259" key="5">
    <source>
        <dbReference type="Pfam" id="PF04101"/>
    </source>
</evidence>
<dbReference type="Proteomes" id="UP000008206">
    <property type="component" value="Chromosome"/>
</dbReference>
<keyword evidence="3" id="KW-0328">Glycosyltransferase</keyword>
<dbReference type="OrthoDB" id="9815663at2"/>
<comment type="similarity">
    <text evidence="2">Belongs to the glycosyltransferase 28 family.</text>
</comment>
<evidence type="ECO:0000256" key="2">
    <source>
        <dbReference type="ARBA" id="ARBA00006962"/>
    </source>
</evidence>
<feature type="domain" description="Diacylglycerol glucosyltransferase N-terminal" evidence="6">
    <location>
        <begin position="15"/>
        <end position="184"/>
    </location>
</feature>
<comment type="subcellular location">
    <subcellularLocation>
        <location evidence="1">Membrane</location>
    </subcellularLocation>
</comment>
<evidence type="ECO:0000256" key="4">
    <source>
        <dbReference type="ARBA" id="ARBA00022679"/>
    </source>
</evidence>
<reference evidence="8" key="1">
    <citation type="journal article" date="2011" name="MBio">
        <title>Novel metabolic attributes of the genus Cyanothece, comprising a group of unicellular nitrogen-fixing Cyanobacteria.</title>
        <authorList>
            <person name="Bandyopadhyay A."/>
            <person name="Elvitigala T."/>
            <person name="Welsh E."/>
            <person name="Stockel J."/>
            <person name="Liberton M."/>
            <person name="Min H."/>
            <person name="Sherman L.A."/>
            <person name="Pakrasi H.B."/>
        </authorList>
    </citation>
    <scope>NUCLEOTIDE SEQUENCE [LARGE SCALE GENOMIC DNA]</scope>
    <source>
        <strain evidence="8">PCC 7822</strain>
    </source>
</reference>
<dbReference type="GO" id="GO:0009247">
    <property type="term" value="P:glycolipid biosynthetic process"/>
    <property type="evidence" value="ECO:0007669"/>
    <property type="project" value="InterPro"/>
</dbReference>
<dbReference type="PANTHER" id="PTHR43025:SF3">
    <property type="entry name" value="MONOGALACTOSYLDIACYLGLYCEROL SYNTHASE 1, CHLOROPLASTIC"/>
    <property type="match status" value="1"/>
</dbReference>
<dbReference type="InterPro" id="IPR007235">
    <property type="entry name" value="Glyco_trans_28_C"/>
</dbReference>
<dbReference type="GO" id="GO:0016020">
    <property type="term" value="C:membrane"/>
    <property type="evidence" value="ECO:0007669"/>
    <property type="project" value="UniProtKB-SubCell"/>
</dbReference>
<dbReference type="KEGG" id="cyj:Cyan7822_5581"/>
<name>E0UB96_GLOV7</name>
<gene>
    <name evidence="7" type="ordered locus">Cyan7822_5581</name>
</gene>
<protein>
    <submittedName>
        <fullName evidence="7">Monogalactosyldiacylglycerol synthase</fullName>
    </submittedName>
</protein>
<dbReference type="GO" id="GO:0016758">
    <property type="term" value="F:hexosyltransferase activity"/>
    <property type="evidence" value="ECO:0007669"/>
    <property type="project" value="InterPro"/>
</dbReference>
<dbReference type="CAZy" id="GT28">
    <property type="family name" value="Glycosyltransferase Family 28"/>
</dbReference>
<dbReference type="HOGENOM" id="CLU_028367_0_1_3"/>